<evidence type="ECO:0000313" key="1">
    <source>
        <dbReference type="EMBL" id="KGF89073.1"/>
    </source>
</evidence>
<dbReference type="EMBL" id="JNAH01000001">
    <property type="protein sequence ID" value="KGF89073.1"/>
    <property type="molecule type" value="Genomic_DNA"/>
</dbReference>
<dbReference type="Proteomes" id="UP000030598">
    <property type="component" value="Unassembled WGS sequence"/>
</dbReference>
<accession>A0A0A1ZLM5</accession>
<sequence>MPVIYIFEKFFGLKIKFLKLKNVYLKRYIKFIDSRLI</sequence>
<protein>
    <submittedName>
        <fullName evidence="1">Uncharacterized protein</fullName>
    </submittedName>
</protein>
<comment type="caution">
    <text evidence="1">The sequence shown here is derived from an EMBL/GenBank/DDBJ whole genome shotgun (WGS) entry which is preliminary data.</text>
</comment>
<name>A0A0A1ZLM5_PROMR</name>
<proteinExistence type="predicted"/>
<organism evidence="1 2">
    <name type="scientific">Prochlorococcus marinus str. GP2</name>
    <dbReference type="NCBI Taxonomy" id="59925"/>
    <lineage>
        <taxon>Bacteria</taxon>
        <taxon>Bacillati</taxon>
        <taxon>Cyanobacteriota</taxon>
        <taxon>Cyanophyceae</taxon>
        <taxon>Synechococcales</taxon>
        <taxon>Prochlorococcaceae</taxon>
        <taxon>Prochlorococcus</taxon>
    </lineage>
</organism>
<gene>
    <name evidence="1" type="ORF">EU91_0019</name>
</gene>
<dbReference type="AlphaFoldDB" id="A0A0A1ZLM5"/>
<reference evidence="2" key="1">
    <citation type="journal article" date="2014" name="Sci. Data">
        <title>Genomes of diverse isolates of the marine cyanobacterium Prochlorococcus.</title>
        <authorList>
            <person name="Biller S."/>
            <person name="Berube P."/>
            <person name="Thompson J."/>
            <person name="Kelly L."/>
            <person name="Roggensack S."/>
            <person name="Awad L."/>
            <person name="Roache-Johnson K."/>
            <person name="Ding H."/>
            <person name="Giovannoni S.J."/>
            <person name="Moore L.R."/>
            <person name="Chisholm S.W."/>
        </authorList>
    </citation>
    <scope>NUCLEOTIDE SEQUENCE [LARGE SCALE GENOMIC DNA]</scope>
    <source>
        <strain evidence="2">GP2</strain>
    </source>
</reference>
<evidence type="ECO:0000313" key="2">
    <source>
        <dbReference type="Proteomes" id="UP000030598"/>
    </source>
</evidence>